<feature type="site" description="Increases basicity of active site His" evidence="5">
    <location>
        <position position="143"/>
    </location>
</feature>
<evidence type="ECO:0000256" key="1">
    <source>
        <dbReference type="ARBA" id="ARBA00007274"/>
    </source>
</evidence>
<dbReference type="Gene3D" id="3.40.50.20">
    <property type="match status" value="1"/>
</dbReference>
<dbReference type="InterPro" id="IPR020019">
    <property type="entry name" value="AcTrfase_PglD-like"/>
</dbReference>
<keyword evidence="9" id="KW-1185">Reference proteome</keyword>
<dbReference type="Pfam" id="PF14602">
    <property type="entry name" value="Hexapep_2"/>
    <property type="match status" value="1"/>
</dbReference>
<evidence type="ECO:0000313" key="9">
    <source>
        <dbReference type="Proteomes" id="UP001139293"/>
    </source>
</evidence>
<comment type="caution">
    <text evidence="8">The sequence shown here is derived from an EMBL/GenBank/DDBJ whole genome shotgun (WGS) entry which is preliminary data.</text>
</comment>
<accession>A0A9X2CDT8</accession>
<dbReference type="SUPFAM" id="SSF51161">
    <property type="entry name" value="Trimeric LpxA-like enzymes"/>
    <property type="match status" value="1"/>
</dbReference>
<dbReference type="InterPro" id="IPR011004">
    <property type="entry name" value="Trimer_LpxA-like_sf"/>
</dbReference>
<dbReference type="PANTHER" id="PTHR43300">
    <property type="entry name" value="ACETYLTRANSFERASE"/>
    <property type="match status" value="1"/>
</dbReference>
<dbReference type="InterPro" id="IPR041561">
    <property type="entry name" value="PglD_N"/>
</dbReference>
<name>A0A9X2CDT8_9GAMM</name>
<dbReference type="NCBIfam" id="TIGR03570">
    <property type="entry name" value="NeuD_NnaD"/>
    <property type="match status" value="1"/>
</dbReference>
<feature type="domain" description="PglD N-terminal" evidence="7">
    <location>
        <begin position="6"/>
        <end position="86"/>
    </location>
</feature>
<evidence type="ECO:0000256" key="6">
    <source>
        <dbReference type="PIRSR" id="PIRSR620019-2"/>
    </source>
</evidence>
<evidence type="ECO:0000256" key="2">
    <source>
        <dbReference type="ARBA" id="ARBA00022679"/>
    </source>
</evidence>
<evidence type="ECO:0000259" key="7">
    <source>
        <dbReference type="Pfam" id="PF17836"/>
    </source>
</evidence>
<keyword evidence="4" id="KW-0012">Acyltransferase</keyword>
<feature type="active site" description="Proton acceptor" evidence="5">
    <location>
        <position position="142"/>
    </location>
</feature>
<proteinExistence type="inferred from homology"/>
<dbReference type="InterPro" id="IPR018357">
    <property type="entry name" value="Hexapep_transf_CS"/>
</dbReference>
<reference evidence="8" key="1">
    <citation type="submission" date="2022-01" db="EMBL/GenBank/DDBJ databases">
        <title>Whole genome-based taxonomy of the Shewanellaceae.</title>
        <authorList>
            <person name="Martin-Rodriguez A.J."/>
        </authorList>
    </citation>
    <scope>NUCLEOTIDE SEQUENCE</scope>
    <source>
        <strain evidence="8">KCTC 23973</strain>
    </source>
</reference>
<comment type="similarity">
    <text evidence="1">Belongs to the transferase hexapeptide repeat family.</text>
</comment>
<keyword evidence="2" id="KW-0808">Transferase</keyword>
<gene>
    <name evidence="8" type="ORF">L2740_13675</name>
</gene>
<dbReference type="PROSITE" id="PS00101">
    <property type="entry name" value="HEXAPEP_TRANSFERASES"/>
    <property type="match status" value="1"/>
</dbReference>
<dbReference type="InterPro" id="IPR001451">
    <property type="entry name" value="Hexapep"/>
</dbReference>
<dbReference type="Proteomes" id="UP001139293">
    <property type="component" value="Unassembled WGS sequence"/>
</dbReference>
<evidence type="ECO:0000256" key="4">
    <source>
        <dbReference type="ARBA" id="ARBA00023315"/>
    </source>
</evidence>
<evidence type="ECO:0000256" key="3">
    <source>
        <dbReference type="ARBA" id="ARBA00022737"/>
    </source>
</evidence>
<dbReference type="AlphaFoldDB" id="A0A9X2CDT8"/>
<feature type="binding site" evidence="6">
    <location>
        <position position="151"/>
    </location>
    <ligand>
        <name>acetyl-CoA</name>
        <dbReference type="ChEBI" id="CHEBI:57288"/>
    </ligand>
</feature>
<organism evidence="8 9">
    <name type="scientific">Shewanella pneumatophori</name>
    <dbReference type="NCBI Taxonomy" id="314092"/>
    <lineage>
        <taxon>Bacteria</taxon>
        <taxon>Pseudomonadati</taxon>
        <taxon>Pseudomonadota</taxon>
        <taxon>Gammaproteobacteria</taxon>
        <taxon>Alteromonadales</taxon>
        <taxon>Shewanellaceae</taxon>
        <taxon>Shewanella</taxon>
    </lineage>
</organism>
<dbReference type="EMBL" id="JAKILB010000008">
    <property type="protein sequence ID" value="MCL1139593.1"/>
    <property type="molecule type" value="Genomic_DNA"/>
</dbReference>
<dbReference type="CDD" id="cd03360">
    <property type="entry name" value="LbH_AT_putative"/>
    <property type="match status" value="1"/>
</dbReference>
<evidence type="ECO:0000256" key="5">
    <source>
        <dbReference type="PIRSR" id="PIRSR620019-1"/>
    </source>
</evidence>
<dbReference type="PANTHER" id="PTHR43300:SF7">
    <property type="entry name" value="UDP-N-ACETYLBACILLOSAMINE N-ACETYLTRANSFERASE"/>
    <property type="match status" value="1"/>
</dbReference>
<evidence type="ECO:0000313" key="8">
    <source>
        <dbReference type="EMBL" id="MCL1139593.1"/>
    </source>
</evidence>
<feature type="binding site" evidence="6">
    <location>
        <position position="72"/>
    </location>
    <ligand>
        <name>substrate</name>
    </ligand>
</feature>
<dbReference type="RefSeq" id="WP_248950717.1">
    <property type="nucleotide sequence ID" value="NZ_JAKILB010000008.1"/>
</dbReference>
<protein>
    <submittedName>
        <fullName evidence="8">NeuD/PglB/VioB family sugar acetyltransferase</fullName>
    </submittedName>
</protein>
<dbReference type="Gene3D" id="2.160.10.10">
    <property type="entry name" value="Hexapeptide repeat proteins"/>
    <property type="match status" value="1"/>
</dbReference>
<keyword evidence="3" id="KW-0677">Repeat</keyword>
<sequence>MSKYHNLILIGGGGHASVLLDILLSQGKNVIAYISPQNASNMALFKGITHHKSDEDINLYDASKVLIVNGLGHMPKNNLRSKVYTKFVNSGFKFTSVIADSAVISKYASIAGDAQILTGAIVNGGASIGRNTIINTAAIVEHDSVIKEHTHLAPNTTICGNSIIGAHCFIGSSATIIQGLEVGCHSIIGAGVTLLETVSENSFISLKRN</sequence>
<dbReference type="InterPro" id="IPR050179">
    <property type="entry name" value="Trans_hexapeptide_repeat"/>
</dbReference>
<dbReference type="GO" id="GO:0016746">
    <property type="term" value="F:acyltransferase activity"/>
    <property type="evidence" value="ECO:0007669"/>
    <property type="project" value="UniProtKB-KW"/>
</dbReference>
<dbReference type="Pfam" id="PF17836">
    <property type="entry name" value="PglD_N"/>
    <property type="match status" value="1"/>
</dbReference>